<gene>
    <name evidence="1" type="ORF">NCTC10296_01809</name>
</gene>
<keyword evidence="2" id="KW-1185">Reference proteome</keyword>
<protein>
    <submittedName>
        <fullName evidence="1">Protein TraH</fullName>
    </submittedName>
</protein>
<dbReference type="KEGG" id="nci:NCTC10296_01809"/>
<dbReference type="AlphaFoldDB" id="A0A1X3CZW8"/>
<evidence type="ECO:0000313" key="1">
    <source>
        <dbReference type="EMBL" id="VEF02470.1"/>
    </source>
</evidence>
<dbReference type="InterPro" id="IPR010927">
    <property type="entry name" value="T4SS_TraH"/>
</dbReference>
<dbReference type="STRING" id="493.BWD07_02665"/>
<reference evidence="1 2" key="1">
    <citation type="submission" date="2018-12" db="EMBL/GenBank/DDBJ databases">
        <authorList>
            <consortium name="Pathogen Informatics"/>
        </authorList>
    </citation>
    <scope>NUCLEOTIDE SEQUENCE [LARGE SCALE GENOMIC DNA]</scope>
    <source>
        <strain evidence="1 2">NCTC10296</strain>
    </source>
</reference>
<dbReference type="Pfam" id="PF06122">
    <property type="entry name" value="TraH"/>
    <property type="match status" value="1"/>
</dbReference>
<dbReference type="Proteomes" id="UP000279284">
    <property type="component" value="Chromosome"/>
</dbReference>
<organism evidence="1 2">
    <name type="scientific">Neisseria canis</name>
    <dbReference type="NCBI Taxonomy" id="493"/>
    <lineage>
        <taxon>Bacteria</taxon>
        <taxon>Pseudomonadati</taxon>
        <taxon>Pseudomonadota</taxon>
        <taxon>Betaproteobacteria</taxon>
        <taxon>Neisseriales</taxon>
        <taxon>Neisseriaceae</taxon>
        <taxon>Neisseria</taxon>
    </lineage>
</organism>
<dbReference type="OrthoDB" id="9797479at2"/>
<name>A0A1X3CZW8_9NEIS</name>
<dbReference type="EMBL" id="LR134313">
    <property type="protein sequence ID" value="VEF02470.1"/>
    <property type="molecule type" value="Genomic_DNA"/>
</dbReference>
<accession>A0A1X3CZW8</accession>
<proteinExistence type="predicted"/>
<dbReference type="RefSeq" id="WP_085415832.1">
    <property type="nucleotide sequence ID" value="NZ_CAUJPY010000007.1"/>
</dbReference>
<sequence length="506" mass="53680">MNLIKRLSNVIGILLTVVLLAVSSNVRADIGKGMDMMWTQTNPSFGAVNGNYGGQLGGFSMRSPVRSFNIVAYDPPRFAAGCGGIDASFGSFSMISLDNMRNIMRGIMSNAGGYTAKVVLDNLCTRCQGIMTGLHDLTSKINSASKNTCQIGSHLVDAARGATQLGSLWKNDGLSSREAVTAAAKGAFSDFYEANENRFKNGQNANREGNAADESTIYGNNLMNTLASTGVFGNGSSAAASIDTAPYGGDQGFLELAMNLYGTDINLTGSNAASSSSGGDFAKGSTNRKDKQLAPLWSFDDLVNGAPTGGNLNGYSCADFNVSKADSCQNVAVKQTEYPGTKRYIIGLLAGKQTNMGDSNVMGDSRTSAIAPDSIMAYLSDNSVTLDERQHRFLNALPIETRTALSSVAATGNTALMAMMVDYVAESLGRNMAAELVQAMNKTLSVSYSANVSNGKDIAPMSEVQKAQSDKLERRAEIYLDPESRSRMQRSILNQTNITMKLNGLN</sequence>
<evidence type="ECO:0000313" key="2">
    <source>
        <dbReference type="Proteomes" id="UP000279284"/>
    </source>
</evidence>